<proteinExistence type="predicted"/>
<protein>
    <recommendedName>
        <fullName evidence="3">Toprim domain-containing protein</fullName>
    </recommendedName>
</protein>
<dbReference type="Proteomes" id="UP000366872">
    <property type="component" value="Unassembled WGS sequence"/>
</dbReference>
<evidence type="ECO:0008006" key="3">
    <source>
        <dbReference type="Google" id="ProtNLM"/>
    </source>
</evidence>
<dbReference type="InterPro" id="IPR034154">
    <property type="entry name" value="TOPRIM_DnaG/twinkle"/>
</dbReference>
<dbReference type="AlphaFoldDB" id="A0A6C2UDZ7"/>
<dbReference type="CDD" id="cd01029">
    <property type="entry name" value="TOPRIM_primases"/>
    <property type="match status" value="1"/>
</dbReference>
<evidence type="ECO:0000313" key="2">
    <source>
        <dbReference type="Proteomes" id="UP000366872"/>
    </source>
</evidence>
<reference evidence="1 2" key="1">
    <citation type="submission" date="2019-04" db="EMBL/GenBank/DDBJ databases">
        <authorList>
            <person name="Van Vliet M D."/>
        </authorList>
    </citation>
    <scope>NUCLEOTIDE SEQUENCE [LARGE SCALE GENOMIC DNA]</scope>
    <source>
        <strain evidence="1 2">F1</strain>
    </source>
</reference>
<organism evidence="1 2">
    <name type="scientific">Pontiella desulfatans</name>
    <dbReference type="NCBI Taxonomy" id="2750659"/>
    <lineage>
        <taxon>Bacteria</taxon>
        <taxon>Pseudomonadati</taxon>
        <taxon>Kiritimatiellota</taxon>
        <taxon>Kiritimatiellia</taxon>
        <taxon>Kiritimatiellales</taxon>
        <taxon>Pontiellaceae</taxon>
        <taxon>Pontiella</taxon>
    </lineage>
</organism>
<dbReference type="EMBL" id="CAAHFG010000005">
    <property type="protein sequence ID" value="VGO17594.1"/>
    <property type="molecule type" value="Genomic_DNA"/>
</dbReference>
<dbReference type="RefSeq" id="WP_136083084.1">
    <property type="nucleotide sequence ID" value="NZ_CAAHFG010000005.1"/>
</dbReference>
<accession>A0A6C2UDZ7</accession>
<keyword evidence="2" id="KW-1185">Reference proteome</keyword>
<sequence>MDNQLQVAFETVSICKLAEGLGIEGLREGAGQKNPFRQDRKAGSFSVQRDYFKDHAHEDHKGGHIAFVQLARPGWSKKECIEFIIRTAGMEPEKQSAGRVKAVVQQKRHKLYRAQREKAEQLPSLCMTEPGPWSVPVRERWTDGHEHLLAVADKLAESRGWKTNVLWKLAGLGKTSLPLLPWSDAKGNKRGWGWLVEKPVMNPRSAGRALELVPVGYHTRYKVFPKDAPPEKRWVYTPYVPATTNPQTGQPKRLSDFQQHLLAMKGKLPAYPFVLGNLDNPRLVVVLEGQFDAASFALAFGWLEHGFPPGVSVVGLRGVQSQSVFLSAYGMWLRKNKPFVWIIGDNDDAGRLLDKRDASNAIDVEPTFLDRLRAQGCTVRAELIGYEGAKDFNDVWRMAPPSVSTMNKWAAHVGVPLEVLGNE</sequence>
<name>A0A6C2UDZ7_PONDE</name>
<evidence type="ECO:0000313" key="1">
    <source>
        <dbReference type="EMBL" id="VGO17594.1"/>
    </source>
</evidence>
<gene>
    <name evidence="1" type="ORF">PDESU_06192</name>
</gene>